<dbReference type="Gene3D" id="3.40.50.300">
    <property type="entry name" value="P-loop containing nucleotide triphosphate hydrolases"/>
    <property type="match status" value="1"/>
</dbReference>
<dbReference type="Gene3D" id="1.10.10.10">
    <property type="entry name" value="Winged helix-like DNA-binding domain superfamily/Winged helix DNA-binding domain"/>
    <property type="match status" value="1"/>
</dbReference>
<evidence type="ECO:0000256" key="3">
    <source>
        <dbReference type="ARBA" id="ARBA00022741"/>
    </source>
</evidence>
<evidence type="ECO:0000259" key="9">
    <source>
        <dbReference type="Pfam" id="PF25019"/>
    </source>
</evidence>
<dbReference type="InterPro" id="IPR032675">
    <property type="entry name" value="LRR_dom_sf"/>
</dbReference>
<dbReference type="PRINTS" id="PR00364">
    <property type="entry name" value="DISEASERSIST"/>
</dbReference>
<evidence type="ECO:0008006" key="12">
    <source>
        <dbReference type="Google" id="ProtNLM"/>
    </source>
</evidence>
<dbReference type="InterPro" id="IPR036388">
    <property type="entry name" value="WH-like_DNA-bd_sf"/>
</dbReference>
<reference evidence="10 11" key="1">
    <citation type="journal article" date="2023" name="BMC Biotechnol.">
        <title>Vitis rotundifolia cv Carlos genome sequencing.</title>
        <authorList>
            <person name="Huff M."/>
            <person name="Hulse-Kemp A."/>
            <person name="Scheffler B."/>
            <person name="Youngblood R."/>
            <person name="Simpson S."/>
            <person name="Babiker E."/>
            <person name="Staton M."/>
        </authorList>
    </citation>
    <scope>NUCLEOTIDE SEQUENCE [LARGE SCALE GENOMIC DNA]</scope>
    <source>
        <tissue evidence="10">Leaf</tissue>
    </source>
</reference>
<dbReference type="InterPro" id="IPR056789">
    <property type="entry name" value="LRR_R13L1-DRL21"/>
</dbReference>
<dbReference type="InterPro" id="IPR027417">
    <property type="entry name" value="P-loop_NTPase"/>
</dbReference>
<dbReference type="Pfam" id="PF00931">
    <property type="entry name" value="NB-ARC"/>
    <property type="match status" value="1"/>
</dbReference>
<dbReference type="Gene3D" id="1.10.8.430">
    <property type="entry name" value="Helical domain of apoptotic protease-activating factors"/>
    <property type="match status" value="1"/>
</dbReference>
<keyword evidence="5" id="KW-0067">ATP-binding</keyword>
<dbReference type="Pfam" id="PF25019">
    <property type="entry name" value="LRR_R13L1-DRL21"/>
    <property type="match status" value="1"/>
</dbReference>
<dbReference type="SUPFAM" id="SSF52047">
    <property type="entry name" value="RNI-like"/>
    <property type="match status" value="1"/>
</dbReference>
<dbReference type="SUPFAM" id="SSF52540">
    <property type="entry name" value="P-loop containing nucleoside triphosphate hydrolases"/>
    <property type="match status" value="1"/>
</dbReference>
<keyword evidence="4" id="KW-0611">Plant defense</keyword>
<feature type="domain" description="Disease resistance protein winged helix" evidence="8">
    <location>
        <begin position="439"/>
        <end position="507"/>
    </location>
</feature>
<dbReference type="SMART" id="SM00367">
    <property type="entry name" value="LRR_CC"/>
    <property type="match status" value="5"/>
</dbReference>
<dbReference type="InterPro" id="IPR041118">
    <property type="entry name" value="Rx_N"/>
</dbReference>
<dbReference type="SUPFAM" id="SSF52058">
    <property type="entry name" value="L domain-like"/>
    <property type="match status" value="2"/>
</dbReference>
<dbReference type="Pfam" id="PF18052">
    <property type="entry name" value="Rx_N"/>
    <property type="match status" value="1"/>
</dbReference>
<keyword evidence="2" id="KW-0677">Repeat</keyword>
<dbReference type="FunFam" id="1.10.10.10:FF:000322">
    <property type="entry name" value="Probable disease resistance protein At1g63360"/>
    <property type="match status" value="1"/>
</dbReference>
<accession>A0AA38ZEH2</accession>
<evidence type="ECO:0000313" key="11">
    <source>
        <dbReference type="Proteomes" id="UP001168098"/>
    </source>
</evidence>
<dbReference type="SMART" id="SM00369">
    <property type="entry name" value="LRR_TYP"/>
    <property type="match status" value="5"/>
</dbReference>
<keyword evidence="3" id="KW-0547">Nucleotide-binding</keyword>
<dbReference type="Proteomes" id="UP001168098">
    <property type="component" value="Unassembled WGS sequence"/>
</dbReference>
<dbReference type="Gene3D" id="1.20.5.4130">
    <property type="match status" value="1"/>
</dbReference>
<organism evidence="10 11">
    <name type="scientific">Vitis rotundifolia</name>
    <name type="common">Muscadine grape</name>
    <dbReference type="NCBI Taxonomy" id="103349"/>
    <lineage>
        <taxon>Eukaryota</taxon>
        <taxon>Viridiplantae</taxon>
        <taxon>Streptophyta</taxon>
        <taxon>Embryophyta</taxon>
        <taxon>Tracheophyta</taxon>
        <taxon>Spermatophyta</taxon>
        <taxon>Magnoliopsida</taxon>
        <taxon>eudicotyledons</taxon>
        <taxon>Gunneridae</taxon>
        <taxon>Pentapetalae</taxon>
        <taxon>rosids</taxon>
        <taxon>Vitales</taxon>
        <taxon>Vitaceae</taxon>
        <taxon>Viteae</taxon>
        <taxon>Vitis</taxon>
    </lineage>
</organism>
<feature type="domain" description="NB-ARC" evidence="6">
    <location>
        <begin position="185"/>
        <end position="356"/>
    </location>
</feature>
<dbReference type="GO" id="GO:0005524">
    <property type="term" value="F:ATP binding"/>
    <property type="evidence" value="ECO:0007669"/>
    <property type="project" value="UniProtKB-KW"/>
</dbReference>
<protein>
    <recommendedName>
        <fullName evidence="12">Disease resistance RPP13-like protein 1</fullName>
    </recommendedName>
</protein>
<dbReference type="Pfam" id="PF23559">
    <property type="entry name" value="WHD_DRP"/>
    <property type="match status" value="1"/>
</dbReference>
<dbReference type="InterPro" id="IPR006553">
    <property type="entry name" value="Leu-rich_rpt_Cys-con_subtyp"/>
</dbReference>
<dbReference type="EMBL" id="JARBHA010000012">
    <property type="protein sequence ID" value="KAJ9687558.1"/>
    <property type="molecule type" value="Genomic_DNA"/>
</dbReference>
<sequence>MALEFVGGAFLSASLQVLFDRLASSDRLDFIRAQTLSDSLLSKLKIKLLIVDAVLNHAEMKQFTDPAVKEWLLHVKGALYDAEDLLDEIATEALRCKMEADDHSQTGSAQVWNSISTWVKAPFANYQSSIESRVKEMIGQLEDLAEAIDKLGLKPGDGEKLPPRSPSTSLVDESCVFGRNEIKEEMISRLLSDDVSTNKIDVISIVGMGGAGKTTLAQLLYNDARVEERFDLKAWVCVSEEFLLVRVTKLILEGIGCATPSDMQSDNLDLLQLKLKGSLGDKKFLLVLDDVWEKGCSEWDRLRIPLLAAGKGSKVVVTTRNKKVAAVMRAVHPHYLLGELSAEDCWSLFKKLAFENGDSTAFPQLESIGRKIVAKCQGLPLAVKALGSLLYSKVDKREWEEILESEIWGWQNLEILPSLILSYHDLPLHLKRCFTYCSIFPKGHEFDKKKLILLWMAEGFLRLSRSNRRMEEVGDSYFHELLCKSFFQKSVTKESCFVMHDLIHDLAQYMSGEFCVLFEDEKVQKITEKAHHLCHFKSDKWIVFKRFEALTKVKCLRTFIGLETMRQPWYVLCKRVLHDILLKMRYLRVLSLHDHKIIDLPDSIGKLIYLRYLDLSYTGIKKLPDSVCSLYNLQTMILLGCSDLNELPSRIEKLINLRYLNFSGLQLREMPSHIGQLKSLQQLTSFIVGQKSGFRIGELGELSDIGGTLDIYDMENVACAKDALQANMKDKKHLDELALNWSYKIANGVAIQSGVIDHVLNNLQPHPNLRQFKITNYPGVIFPHWLGDHSFSNLMCLELWDCENCLSLPPLGLLPSLQHLRISRMTGIESVGSEFYGDASSSITIKPSFPSLQTLRFEYMGQWQRWLCCGCRRGEFPRLQELYIKKCPKLTGKLPKQLRCLKKLEINGCPQLLVASLKVPAISELRMWKFGKLRLKRPASGFTALRASDIEISDVSQWKTLPFGPHHKLKITECDAVESLLENRILQTNLCDLEFFRCCFSRSLEKGGLFVTLKSLNISGCNKVEFLLPELLRCHHPFLQKLGIYSCTYESLSLSFSLAVFPSLTNLRINELKGLEFLTISILEGNRASLNHLVIERCPNLVYIELPALDSAYYTISKCLKLKLLAHTLSSLGILLLEDCPELLFRGLPSNLRELTIWNCNKLTPEVDWGLQRMASLTRLIIFCGCEDVESFPKDCLLPSGLTSLEIMKFPKLKSLDSKGLEQLTSLTKLDIYACPELQFIPEEGLQHLTSLSSLFIGSCPKLQFIPEEWFQHFPSLVELHISDCDQLQSLTGSAFQHLTSLQKLLIHKCPGLQFLSGLQHLTSLIQLGISGCPGLQSLTELGLQHLTSLETLAIWDFPKLQYLTKERLPDSLCCLSVNNCPLLGKQCQFEKGQEWCYIAHIPKVLIDQVLQ</sequence>
<dbReference type="GO" id="GO:0006952">
    <property type="term" value="P:defense response"/>
    <property type="evidence" value="ECO:0007669"/>
    <property type="project" value="UniProtKB-KW"/>
</dbReference>
<evidence type="ECO:0000259" key="7">
    <source>
        <dbReference type="Pfam" id="PF18052"/>
    </source>
</evidence>
<evidence type="ECO:0000256" key="4">
    <source>
        <dbReference type="ARBA" id="ARBA00022821"/>
    </source>
</evidence>
<evidence type="ECO:0000259" key="8">
    <source>
        <dbReference type="Pfam" id="PF23559"/>
    </source>
</evidence>
<feature type="domain" description="R13L1/DRL21-like LRR repeat region" evidence="9">
    <location>
        <begin position="696"/>
        <end position="825"/>
    </location>
</feature>
<evidence type="ECO:0000256" key="5">
    <source>
        <dbReference type="ARBA" id="ARBA00022840"/>
    </source>
</evidence>
<name>A0AA38ZEH2_VITRO</name>
<evidence type="ECO:0000256" key="1">
    <source>
        <dbReference type="ARBA" id="ARBA00022614"/>
    </source>
</evidence>
<comment type="caution">
    <text evidence="10">The sequence shown here is derived from an EMBL/GenBank/DDBJ whole genome shotgun (WGS) entry which is preliminary data.</text>
</comment>
<dbReference type="InterPro" id="IPR002182">
    <property type="entry name" value="NB-ARC"/>
</dbReference>
<dbReference type="PANTHER" id="PTHR36766:SF40">
    <property type="entry name" value="DISEASE RESISTANCE PROTEIN RGA3"/>
    <property type="match status" value="1"/>
</dbReference>
<dbReference type="Gene3D" id="3.80.10.10">
    <property type="entry name" value="Ribonuclease Inhibitor"/>
    <property type="match status" value="2"/>
</dbReference>
<feature type="domain" description="Disease resistance N-terminal" evidence="7">
    <location>
        <begin position="10"/>
        <end position="102"/>
    </location>
</feature>
<evidence type="ECO:0000259" key="6">
    <source>
        <dbReference type="Pfam" id="PF00931"/>
    </source>
</evidence>
<dbReference type="GO" id="GO:0043531">
    <property type="term" value="F:ADP binding"/>
    <property type="evidence" value="ECO:0007669"/>
    <property type="project" value="InterPro"/>
</dbReference>
<keyword evidence="1" id="KW-0433">Leucine-rich repeat</keyword>
<evidence type="ECO:0000256" key="2">
    <source>
        <dbReference type="ARBA" id="ARBA00022737"/>
    </source>
</evidence>
<dbReference type="GO" id="GO:0051707">
    <property type="term" value="P:response to other organism"/>
    <property type="evidence" value="ECO:0007669"/>
    <property type="project" value="UniProtKB-ARBA"/>
</dbReference>
<dbReference type="InterPro" id="IPR003591">
    <property type="entry name" value="Leu-rich_rpt_typical-subtyp"/>
</dbReference>
<keyword evidence="11" id="KW-1185">Reference proteome</keyword>
<dbReference type="PANTHER" id="PTHR36766">
    <property type="entry name" value="PLANT BROAD-SPECTRUM MILDEW RESISTANCE PROTEIN RPW8"/>
    <property type="match status" value="1"/>
</dbReference>
<gene>
    <name evidence="10" type="ORF">PVL29_016160</name>
</gene>
<proteinExistence type="predicted"/>
<dbReference type="InterPro" id="IPR058922">
    <property type="entry name" value="WHD_DRP"/>
</dbReference>
<dbReference type="FunFam" id="3.40.50.300:FF:001091">
    <property type="entry name" value="Probable disease resistance protein At1g61300"/>
    <property type="match status" value="1"/>
</dbReference>
<evidence type="ECO:0000313" key="10">
    <source>
        <dbReference type="EMBL" id="KAJ9687558.1"/>
    </source>
</evidence>
<dbReference type="InterPro" id="IPR042197">
    <property type="entry name" value="Apaf_helical"/>
</dbReference>